<sequence length="70" mass="7553">TPFNVGALRTAAELLGMTEIYASGEENLLQKTESYFRRIVAVNGDCASIVIRSCFSLLPEAETAASLVSR</sequence>
<dbReference type="AlphaFoldDB" id="S8DRI3"/>
<dbReference type="EMBL" id="AUSU01004070">
    <property type="protein sequence ID" value="EPS65728.1"/>
    <property type="molecule type" value="Genomic_DNA"/>
</dbReference>
<evidence type="ECO:0000313" key="2">
    <source>
        <dbReference type="Proteomes" id="UP000015453"/>
    </source>
</evidence>
<evidence type="ECO:0000313" key="1">
    <source>
        <dbReference type="EMBL" id="EPS65728.1"/>
    </source>
</evidence>
<organism evidence="1 2">
    <name type="scientific">Genlisea aurea</name>
    <dbReference type="NCBI Taxonomy" id="192259"/>
    <lineage>
        <taxon>Eukaryota</taxon>
        <taxon>Viridiplantae</taxon>
        <taxon>Streptophyta</taxon>
        <taxon>Embryophyta</taxon>
        <taxon>Tracheophyta</taxon>
        <taxon>Spermatophyta</taxon>
        <taxon>Magnoliopsida</taxon>
        <taxon>eudicotyledons</taxon>
        <taxon>Gunneridae</taxon>
        <taxon>Pentapetalae</taxon>
        <taxon>asterids</taxon>
        <taxon>lamiids</taxon>
        <taxon>Lamiales</taxon>
        <taxon>Lentibulariaceae</taxon>
        <taxon>Genlisea</taxon>
    </lineage>
</organism>
<dbReference type="Proteomes" id="UP000015453">
    <property type="component" value="Unassembled WGS sequence"/>
</dbReference>
<dbReference type="InterPro" id="IPR043454">
    <property type="entry name" value="NPH3/RPT2-like"/>
</dbReference>
<dbReference type="PANTHER" id="PTHR32370">
    <property type="entry name" value="OS12G0117600 PROTEIN"/>
    <property type="match status" value="1"/>
</dbReference>
<proteinExistence type="predicted"/>
<protein>
    <submittedName>
        <fullName evidence="1">Uncharacterized protein</fullName>
    </submittedName>
</protein>
<dbReference type="OrthoDB" id="407106at2759"/>
<feature type="non-terminal residue" evidence="1">
    <location>
        <position position="1"/>
    </location>
</feature>
<accession>S8DRI3</accession>
<comment type="caution">
    <text evidence="1">The sequence shown here is derived from an EMBL/GenBank/DDBJ whole genome shotgun (WGS) entry which is preliminary data.</text>
</comment>
<reference evidence="1 2" key="1">
    <citation type="journal article" date="2013" name="BMC Genomics">
        <title>The miniature genome of a carnivorous plant Genlisea aurea contains a low number of genes and short non-coding sequences.</title>
        <authorList>
            <person name="Leushkin E.V."/>
            <person name="Sutormin R.A."/>
            <person name="Nabieva E.R."/>
            <person name="Penin A.A."/>
            <person name="Kondrashov A.S."/>
            <person name="Logacheva M.D."/>
        </authorList>
    </citation>
    <scope>NUCLEOTIDE SEQUENCE [LARGE SCALE GENOMIC DNA]</scope>
</reference>
<name>S8DRI3_9LAMI</name>
<keyword evidence="2" id="KW-1185">Reference proteome</keyword>
<gene>
    <name evidence="1" type="ORF">M569_09050</name>
</gene>